<dbReference type="eggNOG" id="COG4750">
    <property type="taxonomic scope" value="Bacteria"/>
</dbReference>
<dbReference type="Gene3D" id="3.90.1200.10">
    <property type="match status" value="1"/>
</dbReference>
<dbReference type="PANTHER" id="PTHR22603">
    <property type="entry name" value="CHOLINE/ETHANOALAMINE KINASE"/>
    <property type="match status" value="1"/>
</dbReference>
<dbReference type="GO" id="GO:0006646">
    <property type="term" value="P:phosphatidylethanolamine biosynthetic process"/>
    <property type="evidence" value="ECO:0007669"/>
    <property type="project" value="TreeGrafter"/>
</dbReference>
<accession>E7G9F9</accession>
<comment type="caution">
    <text evidence="1">The sequence shown here is derived from an EMBL/GenBank/DDBJ whole genome shotgun (WGS) entry which is preliminary data.</text>
</comment>
<dbReference type="AlphaFoldDB" id="E7G9F9"/>
<dbReference type="OrthoDB" id="9803871at2"/>
<evidence type="ECO:0000313" key="1">
    <source>
        <dbReference type="EMBL" id="EFW05253.1"/>
    </source>
</evidence>
<dbReference type="Proteomes" id="UP000003157">
    <property type="component" value="Unassembled WGS sequence"/>
</dbReference>
<sequence length="367" mass="43725">MITDKISKHSNIILNKKHELIRVNSAGMKMVGLSYINYDDSNKISKKLDKYNQNEKYENSFWEEILFEKNKMIIYGKELENNCVFEINTYEDLRNIDSQSISLDSSSIQLIANIFNTDTSSIKNISYLKKGMTNNSFIFEYQNCKYIMRIPGEGTEQLINRLDEYNVYQRIKPYHLSDEIIYMNRQNGYKITKFLKNTRTCNPDDIEDIRLCMSFLKKFHQLNLQVSHEFNIYEKIDFYEKLRGKKSLYKDYLITKRNVLSLQKIIDNSEKNWSLTHIDAVPDNFLIYEEQNSQVVKLIDWEYASMQDPHVDLAMFCIYALYDKKKVDQLIDIYFDSKCDTKTRIKIYCYIAIHLHSIVMQKIFIDL</sequence>
<dbReference type="Gene3D" id="3.30.200.20">
    <property type="entry name" value="Phosphorylase Kinase, domain 1"/>
    <property type="match status" value="1"/>
</dbReference>
<proteinExistence type="predicted"/>
<organism evidence="1 2">
    <name type="scientific">Coprobacillus cateniformis</name>
    <dbReference type="NCBI Taxonomy" id="100884"/>
    <lineage>
        <taxon>Bacteria</taxon>
        <taxon>Bacillati</taxon>
        <taxon>Bacillota</taxon>
        <taxon>Erysipelotrichia</taxon>
        <taxon>Erysipelotrichales</taxon>
        <taxon>Coprobacillaceae</taxon>
        <taxon>Coprobacillus</taxon>
    </lineage>
</organism>
<dbReference type="GO" id="GO:0004305">
    <property type="term" value="F:ethanolamine kinase activity"/>
    <property type="evidence" value="ECO:0007669"/>
    <property type="project" value="TreeGrafter"/>
</dbReference>
<dbReference type="Pfam" id="PF01633">
    <property type="entry name" value="Choline_kinase"/>
    <property type="match status" value="1"/>
</dbReference>
<dbReference type="GO" id="GO:0005737">
    <property type="term" value="C:cytoplasm"/>
    <property type="evidence" value="ECO:0007669"/>
    <property type="project" value="TreeGrafter"/>
</dbReference>
<reference evidence="1 2" key="1">
    <citation type="submission" date="2010-12" db="EMBL/GenBank/DDBJ databases">
        <title>The Genome Sequence of Coprobacillus sp. strain 29_1.</title>
        <authorList>
            <consortium name="The Broad Institute Genome Sequencing Platform"/>
            <person name="Earl A."/>
            <person name="Ward D."/>
            <person name="Feldgarden M."/>
            <person name="Gevers D."/>
            <person name="Daigneault M."/>
            <person name="Sibley C.D."/>
            <person name="White A."/>
            <person name="Strauss J."/>
            <person name="Allen-Vercoe E."/>
            <person name="Young S.K."/>
            <person name="Zeng Q."/>
            <person name="Gargeya S."/>
            <person name="Fitzgerald M."/>
            <person name="Haas B."/>
            <person name="Abouelleil A."/>
            <person name="Alvarado L."/>
            <person name="Arachchi H.M."/>
            <person name="Berlin A."/>
            <person name="Brown A."/>
            <person name="Chapman S.B."/>
            <person name="Chen Z."/>
            <person name="Dunbar C."/>
            <person name="Freedman E."/>
            <person name="Gearin G."/>
            <person name="Gellesch M."/>
            <person name="Goldberg J."/>
            <person name="Griggs A."/>
            <person name="Gujja S."/>
            <person name="Heilman E."/>
            <person name="Heiman D."/>
            <person name="Howarth C."/>
            <person name="Larson L."/>
            <person name="Lui A."/>
            <person name="MacDonald P.J.P."/>
            <person name="Mehta T."/>
            <person name="Montmayeur A."/>
            <person name="Murphy C."/>
            <person name="Neiman D."/>
            <person name="Pearson M."/>
            <person name="Priest M."/>
            <person name="Roberts A."/>
            <person name="Saif S."/>
            <person name="Shea T."/>
            <person name="Shenoy N."/>
            <person name="Sisk P."/>
            <person name="Stolte C."/>
            <person name="Sykes S."/>
            <person name="White J."/>
            <person name="Yandava C."/>
            <person name="Nusbaum C."/>
            <person name="Birren B."/>
        </authorList>
    </citation>
    <scope>NUCLEOTIDE SEQUENCE [LARGE SCALE GENOMIC DNA]</scope>
    <source>
        <strain evidence="1 2">29_1</strain>
    </source>
</reference>
<dbReference type="STRING" id="100884.GCA_000269565_03246"/>
<dbReference type="CDD" id="cd05151">
    <property type="entry name" value="ChoK-like"/>
    <property type="match status" value="1"/>
</dbReference>
<evidence type="ECO:0000313" key="2">
    <source>
        <dbReference type="Proteomes" id="UP000003157"/>
    </source>
</evidence>
<gene>
    <name evidence="1" type="ORF">HMPREF9488_01397</name>
</gene>
<dbReference type="HOGENOM" id="CLU_753793_0_0_9"/>
<dbReference type="PANTHER" id="PTHR22603:SF66">
    <property type="entry name" value="ETHANOLAMINE KINASE"/>
    <property type="match status" value="1"/>
</dbReference>
<dbReference type="EMBL" id="ADKX01000026">
    <property type="protein sequence ID" value="EFW05253.1"/>
    <property type="molecule type" value="Genomic_DNA"/>
</dbReference>
<dbReference type="eggNOG" id="COG0510">
    <property type="taxonomic scope" value="Bacteria"/>
</dbReference>
<dbReference type="InterPro" id="IPR011009">
    <property type="entry name" value="Kinase-like_dom_sf"/>
</dbReference>
<evidence type="ECO:0008006" key="3">
    <source>
        <dbReference type="Google" id="ProtNLM"/>
    </source>
</evidence>
<protein>
    <recommendedName>
        <fullName evidence="3">Aminoglycoside phosphotransferase domain-containing protein</fullName>
    </recommendedName>
</protein>
<dbReference type="SUPFAM" id="SSF56112">
    <property type="entry name" value="Protein kinase-like (PK-like)"/>
    <property type="match status" value="1"/>
</dbReference>
<name>E7G9F9_9FIRM</name>
<keyword evidence="2" id="KW-1185">Reference proteome</keyword>